<evidence type="ECO:0000313" key="2">
    <source>
        <dbReference type="EMBL" id="KZT33783.1"/>
    </source>
</evidence>
<dbReference type="EMBL" id="KV428219">
    <property type="protein sequence ID" value="KZT33783.1"/>
    <property type="molecule type" value="Genomic_DNA"/>
</dbReference>
<proteinExistence type="predicted"/>
<evidence type="ECO:0000256" key="1">
    <source>
        <dbReference type="SAM" id="MobiDB-lite"/>
    </source>
</evidence>
<sequence length="264" mass="29863">MTESHGPPPPPLSRRKHYPKPTITVAEKPTPLTVSYIVEKNRYDLPNFVEHLGEYFEELPSIRKSTSTRKAPDFLHVWQRIKFTNPNIQLDSAANFFDTAIASPPRSSSAKSAVTVEQASGVCRGPRLLPARYDPILVHDYDANPEVKFGIQMFKVGILKLIFAIPPDTLAAARVKDPGLLAYVEWLKVDEGKDEASGMYGVSRVRNFESHEIIEVGTIHRPCHLIPDFGEVCDTRLTAETVLYKHNKFWLNNYIDALAFQELY</sequence>
<dbReference type="OrthoDB" id="3232986at2759"/>
<reference evidence="2 3" key="1">
    <citation type="journal article" date="2016" name="Mol. Biol. Evol.">
        <title>Comparative Genomics of Early-Diverging Mushroom-Forming Fungi Provides Insights into the Origins of Lignocellulose Decay Capabilities.</title>
        <authorList>
            <person name="Nagy L.G."/>
            <person name="Riley R."/>
            <person name="Tritt A."/>
            <person name="Adam C."/>
            <person name="Daum C."/>
            <person name="Floudas D."/>
            <person name="Sun H."/>
            <person name="Yadav J.S."/>
            <person name="Pangilinan J."/>
            <person name="Larsson K.H."/>
            <person name="Matsuura K."/>
            <person name="Barry K."/>
            <person name="Labutti K."/>
            <person name="Kuo R."/>
            <person name="Ohm R.A."/>
            <person name="Bhattacharya S.S."/>
            <person name="Shirouzu T."/>
            <person name="Yoshinaga Y."/>
            <person name="Martin F.M."/>
            <person name="Grigoriev I.V."/>
            <person name="Hibbett D.S."/>
        </authorList>
    </citation>
    <scope>NUCLEOTIDE SEQUENCE [LARGE SCALE GENOMIC DNA]</scope>
    <source>
        <strain evidence="2 3">HHB10207 ss-3</strain>
    </source>
</reference>
<protein>
    <submittedName>
        <fullName evidence="2">Uncharacterized protein</fullName>
    </submittedName>
</protein>
<accession>A0A165YZW7</accession>
<name>A0A165YZW7_9AGAM</name>
<evidence type="ECO:0000313" key="3">
    <source>
        <dbReference type="Proteomes" id="UP000076798"/>
    </source>
</evidence>
<dbReference type="Proteomes" id="UP000076798">
    <property type="component" value="Unassembled WGS sequence"/>
</dbReference>
<feature type="compositionally biased region" description="Pro residues" evidence="1">
    <location>
        <begin position="1"/>
        <end position="12"/>
    </location>
</feature>
<dbReference type="AlphaFoldDB" id="A0A165YZW7"/>
<organism evidence="2 3">
    <name type="scientific">Sistotremastrum suecicum HHB10207 ss-3</name>
    <dbReference type="NCBI Taxonomy" id="1314776"/>
    <lineage>
        <taxon>Eukaryota</taxon>
        <taxon>Fungi</taxon>
        <taxon>Dikarya</taxon>
        <taxon>Basidiomycota</taxon>
        <taxon>Agaricomycotina</taxon>
        <taxon>Agaricomycetes</taxon>
        <taxon>Sistotremastrales</taxon>
        <taxon>Sistotremastraceae</taxon>
        <taxon>Sistotremastrum</taxon>
    </lineage>
</organism>
<keyword evidence="3" id="KW-1185">Reference proteome</keyword>
<feature type="region of interest" description="Disordered" evidence="1">
    <location>
        <begin position="1"/>
        <end position="22"/>
    </location>
</feature>
<gene>
    <name evidence="2" type="ORF">SISSUDRAFT_1036800</name>
</gene>